<feature type="transmembrane region" description="Helical" evidence="7">
    <location>
        <begin position="536"/>
        <end position="563"/>
    </location>
</feature>
<reference evidence="9" key="1">
    <citation type="submission" date="2020-11" db="EMBL/GenBank/DDBJ databases">
        <title>Nocardioides cynanchi sp. nov., isolated from soil of rhizosphere of Cynanchum wilfordii.</title>
        <authorList>
            <person name="Lee J.-S."/>
            <person name="Suh M.K."/>
            <person name="Kim J.-S."/>
        </authorList>
    </citation>
    <scope>NUCLEOTIDE SEQUENCE</scope>
    <source>
        <strain evidence="9">KCTC 19276</strain>
    </source>
</reference>
<proteinExistence type="inferred from homology"/>
<dbReference type="GO" id="GO:0005275">
    <property type="term" value="F:amine transmembrane transporter activity"/>
    <property type="evidence" value="ECO:0007669"/>
    <property type="project" value="TreeGrafter"/>
</dbReference>
<feature type="transmembrane region" description="Helical" evidence="7">
    <location>
        <begin position="648"/>
        <end position="665"/>
    </location>
</feature>
<dbReference type="GO" id="GO:0015226">
    <property type="term" value="F:carnitine transmembrane transporter activity"/>
    <property type="evidence" value="ECO:0007669"/>
    <property type="project" value="TreeGrafter"/>
</dbReference>
<feature type="transmembrane region" description="Helical" evidence="7">
    <location>
        <begin position="278"/>
        <end position="300"/>
    </location>
</feature>
<keyword evidence="10" id="KW-1185">Reference proteome</keyword>
<dbReference type="RefSeq" id="WP_194696947.1">
    <property type="nucleotide sequence ID" value="NZ_JADKPO010000017.1"/>
</dbReference>
<feature type="transmembrane region" description="Helical" evidence="7">
    <location>
        <begin position="214"/>
        <end position="237"/>
    </location>
</feature>
<feature type="transmembrane region" description="Helical" evidence="7">
    <location>
        <begin position="113"/>
        <end position="131"/>
    </location>
</feature>
<feature type="transmembrane region" description="Helical" evidence="7">
    <location>
        <begin position="138"/>
        <end position="155"/>
    </location>
</feature>
<dbReference type="PROSITE" id="PS50928">
    <property type="entry name" value="ABC_TM1"/>
    <property type="match status" value="2"/>
</dbReference>
<dbReference type="GO" id="GO:0043190">
    <property type="term" value="C:ATP-binding cassette (ABC) transporter complex"/>
    <property type="evidence" value="ECO:0007669"/>
    <property type="project" value="TreeGrafter"/>
</dbReference>
<feature type="transmembrane region" description="Helical" evidence="7">
    <location>
        <begin position="189"/>
        <end position="208"/>
    </location>
</feature>
<protein>
    <submittedName>
        <fullName evidence="9">ABC transporter permease subunit</fullName>
    </submittedName>
</protein>
<feature type="transmembrane region" description="Helical" evidence="7">
    <location>
        <begin position="495"/>
        <end position="516"/>
    </location>
</feature>
<keyword evidence="2 7" id="KW-0813">Transport</keyword>
<evidence type="ECO:0000259" key="8">
    <source>
        <dbReference type="PROSITE" id="PS50928"/>
    </source>
</evidence>
<evidence type="ECO:0000256" key="2">
    <source>
        <dbReference type="ARBA" id="ARBA00022448"/>
    </source>
</evidence>
<evidence type="ECO:0000256" key="3">
    <source>
        <dbReference type="ARBA" id="ARBA00022475"/>
    </source>
</evidence>
<dbReference type="AlphaFoldDB" id="A0A930YN43"/>
<accession>A0A930YN43</accession>
<keyword evidence="6 7" id="KW-0472">Membrane</keyword>
<feature type="transmembrane region" description="Helical" evidence="7">
    <location>
        <begin position="30"/>
        <end position="47"/>
    </location>
</feature>
<dbReference type="PANTHER" id="PTHR47737">
    <property type="entry name" value="GLYCINE BETAINE/PROLINE BETAINE TRANSPORT SYSTEM PERMEASE PROTEIN PROW"/>
    <property type="match status" value="1"/>
</dbReference>
<feature type="transmembrane region" description="Helical" evidence="7">
    <location>
        <begin position="161"/>
        <end position="182"/>
    </location>
</feature>
<evidence type="ECO:0000313" key="10">
    <source>
        <dbReference type="Proteomes" id="UP000660668"/>
    </source>
</evidence>
<dbReference type="Proteomes" id="UP000660668">
    <property type="component" value="Unassembled WGS sequence"/>
</dbReference>
<feature type="transmembrane region" description="Helical" evidence="7">
    <location>
        <begin position="360"/>
        <end position="379"/>
    </location>
</feature>
<evidence type="ECO:0000256" key="6">
    <source>
        <dbReference type="ARBA" id="ARBA00023136"/>
    </source>
</evidence>
<comment type="caution">
    <text evidence="9">The sequence shown here is derived from an EMBL/GenBank/DDBJ whole genome shotgun (WGS) entry which is preliminary data.</text>
</comment>
<keyword evidence="5 7" id="KW-1133">Transmembrane helix</keyword>
<evidence type="ECO:0000256" key="5">
    <source>
        <dbReference type="ARBA" id="ARBA00022989"/>
    </source>
</evidence>
<keyword evidence="3" id="KW-1003">Cell membrane</keyword>
<gene>
    <name evidence="9" type="ORF">ISU10_13580</name>
</gene>
<dbReference type="CDD" id="cd06261">
    <property type="entry name" value="TM_PBP2"/>
    <property type="match status" value="2"/>
</dbReference>
<dbReference type="PANTHER" id="PTHR47737:SF1">
    <property type="entry name" value="GLYCINE BETAINE_PROLINE BETAINE TRANSPORT SYSTEM PERMEASE PROTEIN PROW"/>
    <property type="match status" value="1"/>
</dbReference>
<keyword evidence="4 7" id="KW-0812">Transmembrane</keyword>
<name>A0A930YN43_9ACTN</name>
<evidence type="ECO:0000256" key="4">
    <source>
        <dbReference type="ARBA" id="ARBA00022692"/>
    </source>
</evidence>
<dbReference type="SUPFAM" id="SSF161098">
    <property type="entry name" value="MetI-like"/>
    <property type="match status" value="2"/>
</dbReference>
<feature type="domain" description="ABC transmembrane type-1" evidence="8">
    <location>
        <begin position="489"/>
        <end position="669"/>
    </location>
</feature>
<dbReference type="Pfam" id="PF00528">
    <property type="entry name" value="BPD_transp_1"/>
    <property type="match status" value="2"/>
</dbReference>
<dbReference type="InterPro" id="IPR000515">
    <property type="entry name" value="MetI-like"/>
</dbReference>
<dbReference type="GO" id="GO:0031460">
    <property type="term" value="P:glycine betaine transport"/>
    <property type="evidence" value="ECO:0007669"/>
    <property type="project" value="TreeGrafter"/>
</dbReference>
<dbReference type="GO" id="GO:0015871">
    <property type="term" value="P:choline transport"/>
    <property type="evidence" value="ECO:0007669"/>
    <property type="project" value="TreeGrafter"/>
</dbReference>
<dbReference type="InterPro" id="IPR035906">
    <property type="entry name" value="MetI-like_sf"/>
</dbReference>
<evidence type="ECO:0000256" key="1">
    <source>
        <dbReference type="ARBA" id="ARBA00004141"/>
    </source>
</evidence>
<dbReference type="Gene3D" id="1.10.3720.10">
    <property type="entry name" value="MetI-like"/>
    <property type="match status" value="2"/>
</dbReference>
<evidence type="ECO:0000313" key="9">
    <source>
        <dbReference type="EMBL" id="MBF4768794.1"/>
    </source>
</evidence>
<feature type="transmembrane region" description="Helical" evidence="7">
    <location>
        <begin position="320"/>
        <end position="339"/>
    </location>
</feature>
<feature type="transmembrane region" description="Helical" evidence="7">
    <location>
        <begin position="450"/>
        <end position="483"/>
    </location>
</feature>
<comment type="similarity">
    <text evidence="7">Belongs to the binding-protein-dependent transport system permease family.</text>
</comment>
<sequence length="701" mass="74971">MTVLASKPEPGAAPPPVEVESRRAAAARKWVWTAIIIAVWVVLWRIFHGDATLTLGQRDHTPLHQDLTGFRDSVLASRDTNPFVSLTYSIGERLTSFADWLSRMISTKDFPRPYPQIGWLGVVAIATWIGYAVANLRIAVLVLVSFLAFGAFGYWEDSIDLLIVTMLAVLIAVLIGLPLAVYYGTGGKVGVGILTTLMDIAQTMPTFVYLGPIVLFFGIGTSAGVVCTLVYALPPIIRIAGHGLRRVSPTTIEATDSSGQTSWQRLTKVQLPMARATIVVGLNQTIMAALSMATLAAFVASPGLGKPVLRALQSNDVGGATVPGLLIVLMAIMLDRTTTAASLRAEKASRGGHDPKWRRIILAVTAVVALALVYVSRTYSWAAGYDNFLAQLKSSAGIDLTSLGRNTANLVDDVFNWISSTFDGITEAIKNIISYGLLNPLQDLLSESPWFVTGLAIVAMASLLGSIRGFVSAVVGCALLWYFDLWHDAMITLNMVLVATLLVMILALVFGVWMARSRTVDFILRPLLDAGQTIPPFVYLIPVLALFDATRFTAIIAATVYAAPVAIKLVADGISGVSATTLEASRSTGATTWQEITKVQLPMAKSSLVLATNQGLLYVLSMVVIGGMVGAGALGYDAVLGFARSEEWGKGAAAGITIVVLGVMIDRICRAAAADPNDQSSRLQLEWVKARARFQGSRSTV</sequence>
<evidence type="ECO:0000256" key="7">
    <source>
        <dbReference type="RuleBase" id="RU363032"/>
    </source>
</evidence>
<comment type="subcellular location">
    <subcellularLocation>
        <location evidence="7">Cell membrane</location>
        <topology evidence="7">Multi-pass membrane protein</topology>
    </subcellularLocation>
    <subcellularLocation>
        <location evidence="1">Membrane</location>
        <topology evidence="1">Multi-pass membrane protein</topology>
    </subcellularLocation>
</comment>
<feature type="domain" description="ABC transmembrane type-1" evidence="8">
    <location>
        <begin position="158"/>
        <end position="338"/>
    </location>
</feature>
<dbReference type="EMBL" id="JADKPO010000017">
    <property type="protein sequence ID" value="MBF4768794.1"/>
    <property type="molecule type" value="Genomic_DNA"/>
</dbReference>
<feature type="transmembrane region" description="Helical" evidence="7">
    <location>
        <begin position="615"/>
        <end position="636"/>
    </location>
</feature>
<organism evidence="9 10">
    <name type="scientific">Nocardioides agariphilus</name>
    <dbReference type="NCBI Taxonomy" id="433664"/>
    <lineage>
        <taxon>Bacteria</taxon>
        <taxon>Bacillati</taxon>
        <taxon>Actinomycetota</taxon>
        <taxon>Actinomycetes</taxon>
        <taxon>Propionibacteriales</taxon>
        <taxon>Nocardioidaceae</taxon>
        <taxon>Nocardioides</taxon>
    </lineage>
</organism>